<comment type="subcellular location">
    <subcellularLocation>
        <location evidence="1">Nucleus speckle</location>
    </subcellularLocation>
</comment>
<dbReference type="GO" id="GO:0010499">
    <property type="term" value="P:proteasomal ubiquitin-independent protein catabolic process"/>
    <property type="evidence" value="ECO:0007669"/>
    <property type="project" value="TreeGrafter"/>
</dbReference>
<dbReference type="InterPro" id="IPR011989">
    <property type="entry name" value="ARM-like"/>
</dbReference>
<sequence>MTAESVNDWGVAIASATKNRDPNRMHWLLGVLTETSEKEEPSFIECGRLFALHCALNQFQWRIYSLQSDIYENMLIPRLTHDYQNVRDRISSMLTNAFELDVSFSNQRPPCPHIDKFIARFLPELNQLFDLWEIKHSKSSSMLENLSDSLKQSSISDKNSQADNTATQDRLIRLFKSVSKSLWPLKELKNSSLRIFCPVWEVNRDPGVSKCILGCLKRNLYSGLPCFYDLLPLLCLFENYESDDELKTTCKGTIAMLAQAVVLPEHIPAVLDSVTKVSQMNSWLARLSCLEFLKCFLFYNLATVSSKPEWCTRIYSLVLTLLRDERVEIREKSGIVLSSLIHVNFIQDQNELYERLLKMCRKRYSRKPTSSDVITTHAGVIGLCAFVNASPYDVVAPVPEIFQVLGEHLCDPQPIPATIRKTLGDFKRTHHGNWEIHKLKFTEQQLEVLDELIIPPSYYA</sequence>
<accession>A0A1S3DJT1</accession>
<organism evidence="4 5">
    <name type="scientific">Diaphorina citri</name>
    <name type="common">Asian citrus psyllid</name>
    <dbReference type="NCBI Taxonomy" id="121845"/>
    <lineage>
        <taxon>Eukaryota</taxon>
        <taxon>Metazoa</taxon>
        <taxon>Ecdysozoa</taxon>
        <taxon>Arthropoda</taxon>
        <taxon>Hexapoda</taxon>
        <taxon>Insecta</taxon>
        <taxon>Pterygota</taxon>
        <taxon>Neoptera</taxon>
        <taxon>Paraneoptera</taxon>
        <taxon>Hemiptera</taxon>
        <taxon>Sternorrhyncha</taxon>
        <taxon>Psylloidea</taxon>
        <taxon>Psyllidae</taxon>
        <taxon>Diaphorininae</taxon>
        <taxon>Diaphorina</taxon>
    </lineage>
</organism>
<dbReference type="PaxDb" id="121845-A0A1S3DJT1"/>
<dbReference type="STRING" id="121845.A0A1S3DJT1"/>
<dbReference type="Pfam" id="PF23096">
    <property type="entry name" value="HEAT_PSME4"/>
    <property type="match status" value="1"/>
</dbReference>
<evidence type="ECO:0000313" key="4">
    <source>
        <dbReference type="Proteomes" id="UP000079169"/>
    </source>
</evidence>
<dbReference type="InterPro" id="IPR035309">
    <property type="entry name" value="PSME4"/>
</dbReference>
<evidence type="ECO:0000256" key="1">
    <source>
        <dbReference type="ARBA" id="ARBA00004324"/>
    </source>
</evidence>
<protein>
    <submittedName>
        <fullName evidence="5">Proteasome activator complex subunit 4-like isoform X1</fullName>
    </submittedName>
</protein>
<dbReference type="GO" id="GO:0070628">
    <property type="term" value="F:proteasome binding"/>
    <property type="evidence" value="ECO:0007669"/>
    <property type="project" value="InterPro"/>
</dbReference>
<keyword evidence="4" id="KW-1185">Reference proteome</keyword>
<evidence type="ECO:0000259" key="2">
    <source>
        <dbReference type="Pfam" id="PF11919"/>
    </source>
</evidence>
<dbReference type="AlphaFoldDB" id="A0A1S3DJT1"/>
<dbReference type="GO" id="GO:0016607">
    <property type="term" value="C:nuclear speck"/>
    <property type="evidence" value="ECO:0007669"/>
    <property type="project" value="UniProtKB-SubCell"/>
</dbReference>
<dbReference type="KEGG" id="dci:103519144"/>
<feature type="domain" description="Proteasome activator complex subunit 4 C-terminal" evidence="2">
    <location>
        <begin position="374"/>
        <end position="460"/>
    </location>
</feature>
<dbReference type="PANTHER" id="PTHR32170">
    <property type="entry name" value="PROTEASOME ACTIVATOR COMPLEX SUBUNIT 4"/>
    <property type="match status" value="1"/>
</dbReference>
<dbReference type="RefSeq" id="XP_008482452.1">
    <property type="nucleotide sequence ID" value="XM_008484230.3"/>
</dbReference>
<dbReference type="Gene3D" id="1.25.10.10">
    <property type="entry name" value="Leucine-rich Repeat Variant"/>
    <property type="match status" value="1"/>
</dbReference>
<dbReference type="InterPro" id="IPR016024">
    <property type="entry name" value="ARM-type_fold"/>
</dbReference>
<dbReference type="GeneID" id="103519144"/>
<gene>
    <name evidence="5" type="primary">LOC103519144</name>
</gene>
<dbReference type="SUPFAM" id="SSF48371">
    <property type="entry name" value="ARM repeat"/>
    <property type="match status" value="1"/>
</dbReference>
<dbReference type="Pfam" id="PF11919">
    <property type="entry name" value="PSME4_C"/>
    <property type="match status" value="1"/>
</dbReference>
<evidence type="ECO:0000259" key="3">
    <source>
        <dbReference type="Pfam" id="PF23096"/>
    </source>
</evidence>
<proteinExistence type="predicted"/>
<dbReference type="InterPro" id="IPR021843">
    <property type="entry name" value="PSME4_C"/>
</dbReference>
<dbReference type="GO" id="GO:0016504">
    <property type="term" value="F:peptidase activator activity"/>
    <property type="evidence" value="ECO:0007669"/>
    <property type="project" value="InterPro"/>
</dbReference>
<dbReference type="PANTHER" id="PTHR32170:SF3">
    <property type="entry name" value="PROTEASOME ACTIVATOR COMPLEX SUBUNIT 4"/>
    <property type="match status" value="1"/>
</dbReference>
<reference evidence="5" key="1">
    <citation type="submission" date="2025-08" db="UniProtKB">
        <authorList>
            <consortium name="RefSeq"/>
        </authorList>
    </citation>
    <scope>IDENTIFICATION</scope>
</reference>
<evidence type="ECO:0000313" key="5">
    <source>
        <dbReference type="RefSeq" id="XP_008482452.1"/>
    </source>
</evidence>
<dbReference type="Proteomes" id="UP000079169">
    <property type="component" value="Unplaced"/>
</dbReference>
<feature type="domain" description="Proteasome activator complex subunit 4-like HEAT repeat-like" evidence="3">
    <location>
        <begin position="1"/>
        <end position="53"/>
    </location>
</feature>
<dbReference type="GO" id="GO:0005829">
    <property type="term" value="C:cytosol"/>
    <property type="evidence" value="ECO:0007669"/>
    <property type="project" value="TreeGrafter"/>
</dbReference>
<name>A0A1S3DJT1_DIACI</name>
<dbReference type="InterPro" id="IPR055455">
    <property type="entry name" value="HEAT_PSME4"/>
</dbReference>